<dbReference type="InterPro" id="IPR056053">
    <property type="entry name" value="DUF7636"/>
</dbReference>
<dbReference type="PANTHER" id="PTHR23079">
    <property type="entry name" value="RNA-DEPENDENT RNA POLYMERASE"/>
    <property type="match status" value="1"/>
</dbReference>
<protein>
    <recommendedName>
        <fullName evidence="2">RNA-directed RNA polymerase</fullName>
        <ecNumber evidence="2">2.7.7.48</ecNumber>
    </recommendedName>
</protein>
<proteinExistence type="inferred from homology"/>
<evidence type="ECO:0000259" key="13">
    <source>
        <dbReference type="Pfam" id="PF26253"/>
    </source>
</evidence>
<feature type="domain" description="DUF7752" evidence="11">
    <location>
        <begin position="1258"/>
        <end position="1343"/>
    </location>
</feature>
<feature type="domain" description="DUF7636" evidence="10">
    <location>
        <begin position="1401"/>
        <end position="1499"/>
    </location>
</feature>
<dbReference type="InterPro" id="IPR056654">
    <property type="entry name" value="DUF7752"/>
</dbReference>
<evidence type="ECO:0000256" key="1">
    <source>
        <dbReference type="ARBA" id="ARBA00005762"/>
    </source>
</evidence>
<evidence type="ECO:0000256" key="4">
    <source>
        <dbReference type="ARBA" id="ARBA00022679"/>
    </source>
</evidence>
<keyword evidence="3" id="KW-0696">RNA-directed RNA polymerase</keyword>
<evidence type="ECO:0000256" key="8">
    <source>
        <dbReference type="ARBA" id="ARBA00048744"/>
    </source>
</evidence>
<comment type="catalytic activity">
    <reaction evidence="8">
        <text>RNA(n) + a ribonucleoside 5'-triphosphate = RNA(n+1) + diphosphate</text>
        <dbReference type="Rhea" id="RHEA:21248"/>
        <dbReference type="Rhea" id="RHEA-COMP:14527"/>
        <dbReference type="Rhea" id="RHEA-COMP:17342"/>
        <dbReference type="ChEBI" id="CHEBI:33019"/>
        <dbReference type="ChEBI" id="CHEBI:61557"/>
        <dbReference type="ChEBI" id="CHEBI:140395"/>
        <dbReference type="EC" id="2.7.7.48"/>
    </reaction>
</comment>
<dbReference type="GO" id="GO:0030422">
    <property type="term" value="P:siRNA processing"/>
    <property type="evidence" value="ECO:0007669"/>
    <property type="project" value="TreeGrafter"/>
</dbReference>
<keyword evidence="14" id="KW-1185">Reference proteome</keyword>
<evidence type="ECO:0000256" key="5">
    <source>
        <dbReference type="ARBA" id="ARBA00022695"/>
    </source>
</evidence>
<evidence type="ECO:0000313" key="15">
    <source>
        <dbReference type="WBParaSite" id="PSU_v2.g14146.t1"/>
    </source>
</evidence>
<feature type="domain" description="RDRP C-terminal head" evidence="13">
    <location>
        <begin position="1040"/>
        <end position="1191"/>
    </location>
</feature>
<keyword evidence="7" id="KW-0943">RNA-mediated gene silencing</keyword>
<keyword evidence="6" id="KW-0694">RNA-binding</keyword>
<dbReference type="Proteomes" id="UP000887577">
    <property type="component" value="Unplaced"/>
</dbReference>
<dbReference type="InterPro" id="IPR007855">
    <property type="entry name" value="RDRP"/>
</dbReference>
<dbReference type="Pfam" id="PF25359">
    <property type="entry name" value="PH_met_RdRP"/>
    <property type="match status" value="1"/>
</dbReference>
<feature type="domain" description="PH-like" evidence="12">
    <location>
        <begin position="132"/>
        <end position="287"/>
    </location>
</feature>
<dbReference type="GO" id="GO:0031380">
    <property type="term" value="C:nuclear RNA-directed RNA polymerase complex"/>
    <property type="evidence" value="ECO:0007669"/>
    <property type="project" value="TreeGrafter"/>
</dbReference>
<dbReference type="InterPro" id="IPR057596">
    <property type="entry name" value="RDRP_core"/>
</dbReference>
<dbReference type="GO" id="GO:0003968">
    <property type="term" value="F:RNA-directed RNA polymerase activity"/>
    <property type="evidence" value="ECO:0007669"/>
    <property type="project" value="UniProtKB-KW"/>
</dbReference>
<accession>A0A914Y9C6</accession>
<dbReference type="Pfam" id="PF24934">
    <property type="entry name" value="DUF7752"/>
    <property type="match status" value="1"/>
</dbReference>
<feature type="domain" description="RDRP core" evidence="9">
    <location>
        <begin position="432"/>
        <end position="1016"/>
    </location>
</feature>
<keyword evidence="5" id="KW-0548">Nucleotidyltransferase</keyword>
<dbReference type="InterPro" id="IPR058752">
    <property type="entry name" value="RDRP_C_head"/>
</dbReference>
<dbReference type="Pfam" id="PF24642">
    <property type="entry name" value="DUF7636"/>
    <property type="match status" value="1"/>
</dbReference>
<comment type="similarity">
    <text evidence="1">Belongs to the RdRP family.</text>
</comment>
<evidence type="ECO:0000313" key="14">
    <source>
        <dbReference type="Proteomes" id="UP000887577"/>
    </source>
</evidence>
<dbReference type="PANTHER" id="PTHR23079:SF57">
    <property type="entry name" value="RNA-DIRECTED RNA POLYMERASE"/>
    <property type="match status" value="1"/>
</dbReference>
<evidence type="ECO:0000256" key="7">
    <source>
        <dbReference type="ARBA" id="ARBA00023158"/>
    </source>
</evidence>
<name>A0A914Y9C6_9BILA</name>
<dbReference type="Pfam" id="PF26253">
    <property type="entry name" value="RdRP_head"/>
    <property type="match status" value="1"/>
</dbReference>
<evidence type="ECO:0000256" key="2">
    <source>
        <dbReference type="ARBA" id="ARBA00012494"/>
    </source>
</evidence>
<dbReference type="InterPro" id="IPR057493">
    <property type="entry name" value="PH_RdRP-assoc"/>
</dbReference>
<dbReference type="EC" id="2.7.7.48" evidence="2"/>
<reference evidence="15" key="1">
    <citation type="submission" date="2022-11" db="UniProtKB">
        <authorList>
            <consortium name="WormBaseParasite"/>
        </authorList>
    </citation>
    <scope>IDENTIFICATION</scope>
</reference>
<sequence>MIQCKLTFRGYAQNDLQKFEEMLIGHSLVNIEKLAKVSSLHYASDKNGLGEREESEYSLTLKEIPDDLAYLRKCAALAELNYILEEIQTEMKSTNLNQLDKHASVFFVISSSNIYPKNFGYVLGPLVSEKDSDAIQKFLHEQKGVENFEHAMAAVFENDQESFSVFLNDFYGYCQRVIELKIQYSAIRRIVANVNCLDGKLSTAVTFQLSFPPSVFVHRQNNDENADFQFFVRERYQTWDQRRIKTDDIALSTAFAMETLEVDAHFLLEVFDRLHKITGKFVQFQSLCLNPFVKHQFYETNFLKYPEKLPVDLQKLGNKKYYPLVYAIHALTSRGGEIYDHFFRRPYACFESFLKIVVQKYDQNLESESDKQITRTVRALELMLQKIDNLMDIPEPMSFFTSLYDQPEFNFASELTHDLIADGFMRVRKAIVTPTRVILCNPDVVMGSRSLRMSGGDKMMRITFRDDNNSKLSGVNKVLAGKIVENFLKTSQIFGLCSFSYLCSSNSQMKDHGCYLLAGSQENVVEFRKECGRFTIEAIPKMMSRLGQCFSQSRQSGIEIARNDYCEIPDFVGGADGNGNPFIFSDGVGIMSKDFAKQIAEDLGYSDFVPSCVQFRFRGYKGLLVIDSKIDESHEGPKYQYQENRGEDKFSNKKIFFRKSQRKFTGPREKFISIVKVSAPIVVTLNKPLINILDQVSEKQDTLTHSTIKSRIFSLLENNLDTIFSCFFDNNYAYLVLMGFPKYIPYQLFENFQITEEPFFRSMIRSSAFVRLNRLIEKMKIKIPSSHGRMMFGVVDESGILQQGQVFVRYTTNANLKFPPQCADKITHVGPVMVTKNPSIVGGDVRIFEAVDIPSMYELVDVIVFPNNGDRPHPNEMSGGDLDGDEFSVFWDTDLFLHHNEDPFDYTPAIPELPKNSEDPDFHNKLSNLMIESFKSYISLDSIGTIANSHLANSDLYGIDSQASVDFQKNGIMPEALTKQWRNGVPPEKVQTFPNFMDKTVAATYKSGRILGELHERLKVIKNVLKFEENVFDESSVVVDQTFVVPGDEIYYESAVAMYNNYSSLIQSLCDSYGIPNEGSLFSSNFVALKKRLADRDEDNTSVFTTQYMIEEQLANIYEKIRLQFFDQFGGLEMNTEIDDKNALGIRQAFSRICNAPTSELRKKASAFYRVAYDRKKHLSFAWSVADILMANRKLYCIRNPNIKFHSSFPLEDKLSQIINDATLKFAKEYHIFNRKMDEALDHEDSNILVSLPSAQVCRHNKGLRKLLFFIRKWSMKQNLSEISPKILDALLIAFGSGKLDVSCEPSITIPYYRDGPVVDLENQRGGLGKIFLNFFQQNLTQKFIASDVFSLLPFSKRILQKHQCLMLHYKAMETFYPIAVNRIFHALPGVQENESNFEDKIVEAEIFVIEMPMNVENYEELLKKLGEKCGCKYVTIKRKSEPRIGKKTIRVALQAVGTFWSAWKFRQTLLPTPNLNEPDFEQKNALLGVEAYNRLQFYTNEENSINDIYPF</sequence>
<evidence type="ECO:0000259" key="11">
    <source>
        <dbReference type="Pfam" id="PF24934"/>
    </source>
</evidence>
<evidence type="ECO:0000259" key="10">
    <source>
        <dbReference type="Pfam" id="PF24642"/>
    </source>
</evidence>
<organism evidence="14 15">
    <name type="scientific">Panagrolaimus superbus</name>
    <dbReference type="NCBI Taxonomy" id="310955"/>
    <lineage>
        <taxon>Eukaryota</taxon>
        <taxon>Metazoa</taxon>
        <taxon>Ecdysozoa</taxon>
        <taxon>Nematoda</taxon>
        <taxon>Chromadorea</taxon>
        <taxon>Rhabditida</taxon>
        <taxon>Tylenchina</taxon>
        <taxon>Panagrolaimomorpha</taxon>
        <taxon>Panagrolaimoidea</taxon>
        <taxon>Panagrolaimidae</taxon>
        <taxon>Panagrolaimus</taxon>
    </lineage>
</organism>
<dbReference type="Pfam" id="PF05183">
    <property type="entry name" value="RdRP"/>
    <property type="match status" value="1"/>
</dbReference>
<keyword evidence="4" id="KW-0808">Transferase</keyword>
<dbReference type="GO" id="GO:0003723">
    <property type="term" value="F:RNA binding"/>
    <property type="evidence" value="ECO:0007669"/>
    <property type="project" value="UniProtKB-KW"/>
</dbReference>
<evidence type="ECO:0000259" key="9">
    <source>
        <dbReference type="Pfam" id="PF05183"/>
    </source>
</evidence>
<evidence type="ECO:0000256" key="3">
    <source>
        <dbReference type="ARBA" id="ARBA00022484"/>
    </source>
</evidence>
<dbReference type="WBParaSite" id="PSU_v2.g14146.t1">
    <property type="protein sequence ID" value="PSU_v2.g14146.t1"/>
    <property type="gene ID" value="PSU_v2.g14146"/>
</dbReference>
<evidence type="ECO:0000256" key="6">
    <source>
        <dbReference type="ARBA" id="ARBA00022884"/>
    </source>
</evidence>
<evidence type="ECO:0000259" key="12">
    <source>
        <dbReference type="Pfam" id="PF25359"/>
    </source>
</evidence>